<dbReference type="Pfam" id="PF13872">
    <property type="entry name" value="AAA_34"/>
    <property type="match status" value="1"/>
</dbReference>
<keyword evidence="6" id="KW-0010">Activator</keyword>
<feature type="compositionally biased region" description="Acidic residues" evidence="11">
    <location>
        <begin position="191"/>
        <end position="203"/>
    </location>
</feature>
<evidence type="ECO:0000256" key="11">
    <source>
        <dbReference type="SAM" id="MobiDB-lite"/>
    </source>
</evidence>
<reference evidence="16" key="1">
    <citation type="submission" date="2025-08" db="UniProtKB">
        <authorList>
            <consortium name="RefSeq"/>
        </authorList>
    </citation>
    <scope>IDENTIFICATION</scope>
</reference>
<evidence type="ECO:0000256" key="5">
    <source>
        <dbReference type="ARBA" id="ARBA00023015"/>
    </source>
</evidence>
<evidence type="ECO:0000256" key="10">
    <source>
        <dbReference type="ARBA" id="ARBA00073423"/>
    </source>
</evidence>
<evidence type="ECO:0000313" key="16">
    <source>
        <dbReference type="RefSeq" id="XP_007952747.1"/>
    </source>
</evidence>
<name>A0A8B7AYU9_ORYAF</name>
<proteinExistence type="inferred from homology"/>
<dbReference type="GO" id="GO:0071354">
    <property type="term" value="P:cellular response to interleukin-6"/>
    <property type="evidence" value="ECO:0007669"/>
    <property type="project" value="UniProtKB-ARBA"/>
</dbReference>
<feature type="region of interest" description="Disordered" evidence="11">
    <location>
        <begin position="1"/>
        <end position="24"/>
    </location>
</feature>
<dbReference type="SUPFAM" id="SSF52540">
    <property type="entry name" value="P-loop containing nucleoside triphosphate hydrolases"/>
    <property type="match status" value="2"/>
</dbReference>
<dbReference type="GO" id="GO:0002281">
    <property type="term" value="P:macrophage activation involved in immune response"/>
    <property type="evidence" value="ECO:0007669"/>
    <property type="project" value="UniProtKB-ARBA"/>
</dbReference>
<dbReference type="OrthoDB" id="421838at2759"/>
<dbReference type="CTD" id="22904"/>
<dbReference type="GO" id="GO:0045892">
    <property type="term" value="P:negative regulation of DNA-templated transcription"/>
    <property type="evidence" value="ECO:0007669"/>
    <property type="project" value="TreeGrafter"/>
</dbReference>
<dbReference type="GO" id="GO:0045944">
    <property type="term" value="P:positive regulation of transcription by RNA polymerase II"/>
    <property type="evidence" value="ECO:0007669"/>
    <property type="project" value="TreeGrafter"/>
</dbReference>
<dbReference type="PANTHER" id="PTHR12706:SF5">
    <property type="entry name" value="PROTEIN STRAWBERRY NOTCH HOMOLOG 2"/>
    <property type="match status" value="1"/>
</dbReference>
<evidence type="ECO:0000256" key="6">
    <source>
        <dbReference type="ARBA" id="ARBA00023159"/>
    </source>
</evidence>
<keyword evidence="15" id="KW-1185">Reference proteome</keyword>
<feature type="region of interest" description="Disordered" evidence="11">
    <location>
        <begin position="185"/>
        <end position="225"/>
    </location>
</feature>
<keyword evidence="5" id="KW-0805">Transcription regulation</keyword>
<accession>A0A8B7AYU9</accession>
<dbReference type="GO" id="GO:0042393">
    <property type="term" value="F:histone binding"/>
    <property type="evidence" value="ECO:0007669"/>
    <property type="project" value="TreeGrafter"/>
</dbReference>
<evidence type="ECO:0000256" key="3">
    <source>
        <dbReference type="ARBA" id="ARBA00022782"/>
    </source>
</evidence>
<dbReference type="FunFam" id="3.40.50.300:FF:000342">
    <property type="entry name" value="Protein strawberry notch homolog 2"/>
    <property type="match status" value="1"/>
</dbReference>
<feature type="compositionally biased region" description="Gly residues" evidence="11">
    <location>
        <begin position="1354"/>
        <end position="1365"/>
    </location>
</feature>
<comment type="function">
    <text evidence="8">Acts as a transcriptional coregulator, that can have both coactivator and corepressor functions. Inhibits the DCSTAMP-repressive activity of TAL1, hence enhancing the access of the transcription factor MITF to the DC-STAMP promoter in osteoclast. Plays a role in bone homeostasis; required as a positive regulator in TNFSF11//RANKL-mediated osteoclast fusion via a DCSTAMP-dependent pathway. May also be required in the regulation of osteoblast differentiation. Involved in the transcriptional corepression of NF-kappaB in macrophages. Plays a role as a regulator in the pro-inflammatory cascade.</text>
</comment>
<dbReference type="GO" id="GO:0005634">
    <property type="term" value="C:nucleus"/>
    <property type="evidence" value="ECO:0007669"/>
    <property type="project" value="TreeGrafter"/>
</dbReference>
<dbReference type="GO" id="GO:0030316">
    <property type="term" value="P:osteoclast differentiation"/>
    <property type="evidence" value="ECO:0007669"/>
    <property type="project" value="TreeGrafter"/>
</dbReference>
<evidence type="ECO:0000259" key="14">
    <source>
        <dbReference type="Pfam" id="PF25373"/>
    </source>
</evidence>
<dbReference type="GO" id="GO:0050727">
    <property type="term" value="P:regulation of inflammatory response"/>
    <property type="evidence" value="ECO:0007669"/>
    <property type="project" value="TreeGrafter"/>
</dbReference>
<dbReference type="InterPro" id="IPR026741">
    <property type="entry name" value="SNO"/>
</dbReference>
<dbReference type="RefSeq" id="XP_007952747.1">
    <property type="nucleotide sequence ID" value="XM_007954556.2"/>
</dbReference>
<keyword evidence="7" id="KW-0804">Transcription</keyword>
<organism evidence="15 16">
    <name type="scientific">Orycteropus afer afer</name>
    <dbReference type="NCBI Taxonomy" id="1230840"/>
    <lineage>
        <taxon>Eukaryota</taxon>
        <taxon>Metazoa</taxon>
        <taxon>Chordata</taxon>
        <taxon>Craniata</taxon>
        <taxon>Vertebrata</taxon>
        <taxon>Euteleostomi</taxon>
        <taxon>Mammalia</taxon>
        <taxon>Eutheria</taxon>
        <taxon>Afrotheria</taxon>
        <taxon>Tubulidentata</taxon>
        <taxon>Orycteropodidae</taxon>
        <taxon>Orycteropus</taxon>
    </lineage>
</organism>
<gene>
    <name evidence="16" type="primary">SBNO2</name>
</gene>
<feature type="region of interest" description="Disordered" evidence="11">
    <location>
        <begin position="1343"/>
        <end position="1380"/>
    </location>
</feature>
<evidence type="ECO:0000256" key="8">
    <source>
        <dbReference type="ARBA" id="ARBA00055221"/>
    </source>
</evidence>
<feature type="compositionally biased region" description="Basic residues" evidence="11">
    <location>
        <begin position="627"/>
        <end position="649"/>
    </location>
</feature>
<keyword evidence="2" id="KW-0678">Repressor</keyword>
<evidence type="ECO:0000313" key="15">
    <source>
        <dbReference type="Proteomes" id="UP000694850"/>
    </source>
</evidence>
<dbReference type="GeneID" id="103208816"/>
<keyword evidence="4" id="KW-0892">Osteogenesis</keyword>
<feature type="region of interest" description="Disordered" evidence="11">
    <location>
        <begin position="665"/>
        <end position="687"/>
    </location>
</feature>
<dbReference type="GO" id="GO:0001503">
    <property type="term" value="P:ossification"/>
    <property type="evidence" value="ECO:0007669"/>
    <property type="project" value="UniProtKB-KW"/>
</dbReference>
<sequence length="1380" mass="151550">MLAVGPAMDGDCPQREPPPVSSIPYGRPPCGSSAENAMLHCAWWNGYFPSAPYPAFSSESHQLGLPASYLYPAVGGQPCPDTSYIPTVSTYGPSFLPKSSDFPQDSSCLDNISNASILSSSVDSLSDIADTPDFLPADSLSQVPTIWDVNTASSTQDKLFLPSGPFPGLEDPVSSLPATPLLISYQSQSQPEEEDEAEEEEAEELGHTETYADYVPSKSKIGKHHPDRVVETSTLSSVPPPDVTYTLSLPASALDNGALSALQLEAITYACQQHEVLLPSGQRAGFLIGDGAGVGKGRTVAGIIFENYLRGRKKSLWFSVSNDLKYDAERDLRDIEAPGIAVHALSKIKYGDNTTSEGVLFATYSALIGESQAGGQHRTRIRQILEWCGPAFDGVIIFDECHKAKNASSTKMGKAVLDLQNKLPLARVVYASATGASEPRNMIYMSRLGIWGEGTPFRTFEEFLHAIEKRGVGAMEIVAMDMKVSGMYIARQLSFSGVTFRIEEIPLAPAFERIYNRAALLWAEALGVFQQAADWIGLESRKSLWGQFWSAHQRFFKYLCIAAKVRRLVELAREELARDKCVVIGLQSTGEARTREVLDENDGRLDCFVSAAEGVFLSLIQKHFPSTKRKRDRAAGPKRKRRPRCRGAKASRLMCEAAGVIRISDDSSTESEAGLDSDSNSSPESLVDDDVVIVGTVGLPVDDRGSLGPLQRDAQGPAVLEVVERLKQDLLAKVRDLGRELPVNTLDELIDQLGGPERVAEMTGRKGRVVSRADGTVAFESRAEQGLSIDHVNLREKERFMSGEKLVAIISEASSSGVSLQADRRVQNQKRRVHMTLELPWSADRAIQQFGRTHRSNQVSAPEYVFLISELAGERRFASIVAKRLESLGALTHGDRRATESRDLSKYNFENKYGARALHCVLTTILSQTENKVPLPQGYPGGDAAFFRDMKQGLLSVGISGRESRSGCLDVEKDCSITKFLNRILGLEVHKQNALFQYFSDTFDHLIEVDKKEGKYDMGILDLAPGVDEIYEESQQVFLTPGHPQDGQVVFYKISVDRGLRWEEALAKSLELTGAYDGFYLSYKVRGNKTSCLLAEQNRGKYFTVYKPNIGRQSQLETLDSLCRKFHRVTAEEAQEHWENSYVFSLTHCSHTAWNRHCRLAQDGKDCLQGLRLRHHYMLCGALLRVWGRIAAVMAEITSSSYLQIVRLKTKDQKKQVGIKVPESCVRRVLQELQLMDADVKRKRKRSLSLLAPPPPTQRPLALPCGPGEVLDLTYSPPAGPLLPAPHFAFPPLPAELPPPAGPSLLLGAPEPGALPDPRDLLHRSCDINFKEVLEDMLRSLQTVPAPEPPGPPGGAGAAGGGGGPERQSVIHFGPPFHNS</sequence>
<dbReference type="Proteomes" id="UP000694850">
    <property type="component" value="Unplaced"/>
</dbReference>
<dbReference type="Pfam" id="PF13871">
    <property type="entry name" value="Helicase_C_4"/>
    <property type="match status" value="1"/>
</dbReference>
<evidence type="ECO:0000259" key="13">
    <source>
        <dbReference type="Pfam" id="PF13872"/>
    </source>
</evidence>
<dbReference type="InterPro" id="IPR039187">
    <property type="entry name" value="SNO_AAA"/>
</dbReference>
<feature type="domain" description="Strawberry notch AAA" evidence="13">
    <location>
        <begin position="224"/>
        <end position="517"/>
    </location>
</feature>
<dbReference type="InterPro" id="IPR057332">
    <property type="entry name" value="SBNO_a/b_dom"/>
</dbReference>
<feature type="region of interest" description="Disordered" evidence="11">
    <location>
        <begin position="627"/>
        <end position="650"/>
    </location>
</feature>
<feature type="domain" description="Strawberry notch helicase C" evidence="12">
    <location>
        <begin position="744"/>
        <end position="1022"/>
    </location>
</feature>
<dbReference type="Gene3D" id="3.40.50.300">
    <property type="entry name" value="P-loop containing nucleotide triphosphate hydrolases"/>
    <property type="match status" value="1"/>
</dbReference>
<dbReference type="GO" id="GO:0031490">
    <property type="term" value="F:chromatin DNA binding"/>
    <property type="evidence" value="ECO:0007669"/>
    <property type="project" value="TreeGrafter"/>
</dbReference>
<dbReference type="InterPro" id="IPR026937">
    <property type="entry name" value="SBNO_Helicase_C_dom"/>
</dbReference>
<dbReference type="FunFam" id="3.40.50.300:FF:003990">
    <property type="entry name" value="Si:ch73-63e15.2"/>
    <property type="match status" value="1"/>
</dbReference>
<evidence type="ECO:0000256" key="1">
    <source>
        <dbReference type="ARBA" id="ARBA00006992"/>
    </source>
</evidence>
<dbReference type="Pfam" id="PF25373">
    <property type="entry name" value="SBNO"/>
    <property type="match status" value="1"/>
</dbReference>
<comment type="subunit">
    <text evidence="9">Interacts with TAL1; this interaction inhibits TAL1 occupancy of the DCSTAMP promoter, leading to the activation of the DCSTAMP promoter by the transcription factor MITF.</text>
</comment>
<feature type="domain" description="SBNO alpha/beta" evidence="14">
    <location>
        <begin position="1060"/>
        <end position="1172"/>
    </location>
</feature>
<dbReference type="InterPro" id="IPR027417">
    <property type="entry name" value="P-loop_NTPase"/>
</dbReference>
<evidence type="ECO:0000256" key="7">
    <source>
        <dbReference type="ARBA" id="ARBA00023163"/>
    </source>
</evidence>
<evidence type="ECO:0000256" key="2">
    <source>
        <dbReference type="ARBA" id="ARBA00022491"/>
    </source>
</evidence>
<evidence type="ECO:0000256" key="9">
    <source>
        <dbReference type="ARBA" id="ARBA00063805"/>
    </source>
</evidence>
<protein>
    <recommendedName>
        <fullName evidence="10">Protein strawberry notch homolog 2</fullName>
    </recommendedName>
</protein>
<keyword evidence="3" id="KW-0221">Differentiation</keyword>
<evidence type="ECO:0000256" key="4">
    <source>
        <dbReference type="ARBA" id="ARBA00022855"/>
    </source>
</evidence>
<comment type="similarity">
    <text evidence="1">Belongs to the SBNO family.</text>
</comment>
<dbReference type="PANTHER" id="PTHR12706">
    <property type="entry name" value="STRAWBERRY NOTCH-RELATED"/>
    <property type="match status" value="1"/>
</dbReference>
<evidence type="ECO:0000259" key="12">
    <source>
        <dbReference type="Pfam" id="PF13871"/>
    </source>
</evidence>